<evidence type="ECO:0000313" key="16">
    <source>
        <dbReference type="Proteomes" id="UP001519296"/>
    </source>
</evidence>
<dbReference type="EMBL" id="PRDG01000003">
    <property type="protein sequence ID" value="MBP2623385.1"/>
    <property type="molecule type" value="Genomic_DNA"/>
</dbReference>
<feature type="transmembrane region" description="Helical" evidence="12">
    <location>
        <begin position="105"/>
        <end position="125"/>
    </location>
</feature>
<feature type="domain" description="CBS" evidence="13">
    <location>
        <begin position="220"/>
        <end position="280"/>
    </location>
</feature>
<dbReference type="Pfam" id="PF00571">
    <property type="entry name" value="CBS"/>
    <property type="match status" value="2"/>
</dbReference>
<dbReference type="Pfam" id="PF01595">
    <property type="entry name" value="CNNM"/>
    <property type="match status" value="1"/>
</dbReference>
<dbReference type="InterPro" id="IPR005170">
    <property type="entry name" value="Transptr-assoc_dom"/>
</dbReference>
<evidence type="ECO:0000259" key="13">
    <source>
        <dbReference type="PROSITE" id="PS51371"/>
    </source>
</evidence>
<sequence length="445" mass="50031">MEDPSSQTLLLQFLLLVVLTFLNAFFSAAEMAMVSLNRARVEQKAEEGDSKYLRLLKILENPNNFLSTIQVGITLINILSGASFADTLGRKIASLLGNSETAHALASFLALALLTYISIVFGELYPKRIALNLKDDLAVWAAPIILFLGKIVSPFVWLLSASTNLLSRITPMKFDDADEKMTRDEIEYMLTKSEETLDADEIEMLQGVFSLDELMARELMVPRTDAFMVDIQDDTKEIIESILKQSFSRIPVYDGDKDKVIGLIHTKRLLTEAFTNGFDNIVLRKILQEPLFVPETIFVDDLLKELRNTQNQMAILLDEYGGMAGLVTLEDLLEEIVGEIDDETDKTAIEVHEIADSTYIVLGTMSLNDFNEYFDVELESDDVDTIAGYYLTGVGTIPDQKERISYEITSNNKELTLINDKVNNGRVTKVKLLIKEVPPEEEEEK</sequence>
<evidence type="ECO:0000256" key="8">
    <source>
        <dbReference type="ARBA" id="ARBA00023136"/>
    </source>
</evidence>
<comment type="subcellular location">
    <subcellularLocation>
        <location evidence="1">Cell membrane</location>
        <topology evidence="1">Multi-pass membrane protein</topology>
    </subcellularLocation>
</comment>
<dbReference type="InterPro" id="IPR000644">
    <property type="entry name" value="CBS_dom"/>
</dbReference>
<evidence type="ECO:0000256" key="12">
    <source>
        <dbReference type="SAM" id="Phobius"/>
    </source>
</evidence>
<evidence type="ECO:0000256" key="2">
    <source>
        <dbReference type="ARBA" id="ARBA00006337"/>
    </source>
</evidence>
<keyword evidence="3" id="KW-1003">Cell membrane</keyword>
<evidence type="ECO:0000256" key="1">
    <source>
        <dbReference type="ARBA" id="ARBA00004651"/>
    </source>
</evidence>
<evidence type="ECO:0000256" key="3">
    <source>
        <dbReference type="ARBA" id="ARBA00022475"/>
    </source>
</evidence>
<evidence type="ECO:0000256" key="4">
    <source>
        <dbReference type="ARBA" id="ARBA00022692"/>
    </source>
</evidence>
<dbReference type="InterPro" id="IPR046342">
    <property type="entry name" value="CBS_dom_sf"/>
</dbReference>
<keyword evidence="5" id="KW-0677">Repeat</keyword>
<dbReference type="Gene3D" id="3.10.580.10">
    <property type="entry name" value="CBS-domain"/>
    <property type="match status" value="1"/>
</dbReference>
<protein>
    <submittedName>
        <fullName evidence="15">HlyC/CorC family transporter</fullName>
    </submittedName>
</protein>
<dbReference type="SMART" id="SM01091">
    <property type="entry name" value="CorC_HlyC"/>
    <property type="match status" value="1"/>
</dbReference>
<keyword evidence="7 9" id="KW-0129">CBS domain</keyword>
<evidence type="ECO:0000313" key="15">
    <source>
        <dbReference type="EMBL" id="MBP2623385.1"/>
    </source>
</evidence>
<organism evidence="15 16">
    <name type="scientific">Streptococcus oricebi</name>
    <dbReference type="NCBI Taxonomy" id="1547447"/>
    <lineage>
        <taxon>Bacteria</taxon>
        <taxon>Bacillati</taxon>
        <taxon>Bacillota</taxon>
        <taxon>Bacilli</taxon>
        <taxon>Lactobacillales</taxon>
        <taxon>Streptococcaceae</taxon>
        <taxon>Streptococcus</taxon>
    </lineage>
</organism>
<evidence type="ECO:0000256" key="6">
    <source>
        <dbReference type="ARBA" id="ARBA00022989"/>
    </source>
</evidence>
<evidence type="ECO:0000256" key="7">
    <source>
        <dbReference type="ARBA" id="ARBA00023122"/>
    </source>
</evidence>
<dbReference type="SUPFAM" id="SSF54631">
    <property type="entry name" value="CBS-domain pair"/>
    <property type="match status" value="1"/>
</dbReference>
<reference evidence="15 16" key="1">
    <citation type="submission" date="2018-02" db="EMBL/GenBank/DDBJ databases">
        <title>Draft genome sequence of Streptococcus oricebi CCUG 70868T type strain.</title>
        <authorList>
            <person name="Mendez V."/>
            <person name="Salva-Serra F."/>
            <person name="Jaen-Luchoro D."/>
            <person name="Gonzales-Siles L."/>
            <person name="Karlsson R."/>
            <person name="Engstrom-Jakobsson H."/>
            <person name="Busquets A."/>
            <person name="Gomila M."/>
            <person name="Pineiro-Iglesias B."/>
            <person name="Bennasar-Figueras A."/>
            <person name="Seeger M."/>
            <person name="Moore E."/>
        </authorList>
    </citation>
    <scope>NUCLEOTIDE SEQUENCE [LARGE SCALE GENOMIC DNA]</scope>
    <source>
        <strain evidence="15 16">CCUG 70868</strain>
    </source>
</reference>
<dbReference type="Gene3D" id="3.30.465.10">
    <property type="match status" value="1"/>
</dbReference>
<evidence type="ECO:0000259" key="14">
    <source>
        <dbReference type="PROSITE" id="PS51846"/>
    </source>
</evidence>
<gene>
    <name evidence="15" type="ORF">C4K46_05460</name>
</gene>
<comment type="caution">
    <text evidence="15">The sequence shown here is derived from an EMBL/GenBank/DDBJ whole genome shotgun (WGS) entry which is preliminary data.</text>
</comment>
<dbReference type="SUPFAM" id="SSF56176">
    <property type="entry name" value="FAD-binding/transporter-associated domain-like"/>
    <property type="match status" value="1"/>
</dbReference>
<dbReference type="PROSITE" id="PS51371">
    <property type="entry name" value="CBS"/>
    <property type="match status" value="2"/>
</dbReference>
<dbReference type="PANTHER" id="PTHR43099">
    <property type="entry name" value="UPF0053 PROTEIN YRKA"/>
    <property type="match status" value="1"/>
</dbReference>
<dbReference type="CDD" id="cd04590">
    <property type="entry name" value="CBS_pair_CorC_HlyC_assoc"/>
    <property type="match status" value="1"/>
</dbReference>
<dbReference type="Pfam" id="PF03471">
    <property type="entry name" value="CorC_HlyC"/>
    <property type="match status" value="1"/>
</dbReference>
<comment type="similarity">
    <text evidence="2">Belongs to the UPF0053 family.</text>
</comment>
<accession>A0ABS5B3I1</accession>
<feature type="transmembrane region" description="Helical" evidence="12">
    <location>
        <begin position="12"/>
        <end position="34"/>
    </location>
</feature>
<feature type="domain" description="CNNM transmembrane" evidence="14">
    <location>
        <begin position="5"/>
        <end position="203"/>
    </location>
</feature>
<feature type="transmembrane region" description="Helical" evidence="12">
    <location>
        <begin position="137"/>
        <end position="159"/>
    </location>
</feature>
<keyword evidence="16" id="KW-1185">Reference proteome</keyword>
<keyword evidence="6 10" id="KW-1133">Transmembrane helix</keyword>
<name>A0ABS5B3I1_9STRE</name>
<evidence type="ECO:0000256" key="10">
    <source>
        <dbReference type="PROSITE-ProRule" id="PRU01193"/>
    </source>
</evidence>
<feature type="domain" description="CBS" evidence="13">
    <location>
        <begin position="286"/>
        <end position="343"/>
    </location>
</feature>
<keyword evidence="4 10" id="KW-0812">Transmembrane</keyword>
<evidence type="ECO:0000256" key="11">
    <source>
        <dbReference type="SAM" id="Coils"/>
    </source>
</evidence>
<evidence type="ECO:0000256" key="9">
    <source>
        <dbReference type="PROSITE-ProRule" id="PRU00703"/>
    </source>
</evidence>
<keyword evidence="11" id="KW-0175">Coiled coil</keyword>
<feature type="coiled-coil region" evidence="11">
    <location>
        <begin position="299"/>
        <end position="346"/>
    </location>
</feature>
<dbReference type="InterPro" id="IPR051676">
    <property type="entry name" value="UPF0053_domain"/>
</dbReference>
<dbReference type="InterPro" id="IPR016169">
    <property type="entry name" value="FAD-bd_PCMH_sub2"/>
</dbReference>
<dbReference type="InterPro" id="IPR002550">
    <property type="entry name" value="CNNM"/>
</dbReference>
<keyword evidence="8 10" id="KW-0472">Membrane</keyword>
<dbReference type="PROSITE" id="PS51846">
    <property type="entry name" value="CNNM"/>
    <property type="match status" value="1"/>
</dbReference>
<dbReference type="PANTHER" id="PTHR43099:SF5">
    <property type="entry name" value="HLYC_CORC FAMILY TRANSPORTER"/>
    <property type="match status" value="1"/>
</dbReference>
<dbReference type="InterPro" id="IPR036318">
    <property type="entry name" value="FAD-bd_PCMH-like_sf"/>
</dbReference>
<dbReference type="Proteomes" id="UP001519296">
    <property type="component" value="Unassembled WGS sequence"/>
</dbReference>
<dbReference type="RefSeq" id="WP_209627886.1">
    <property type="nucleotide sequence ID" value="NZ_PRDG01000003.1"/>
</dbReference>
<evidence type="ECO:0000256" key="5">
    <source>
        <dbReference type="ARBA" id="ARBA00022737"/>
    </source>
</evidence>
<feature type="transmembrane region" description="Helical" evidence="12">
    <location>
        <begin position="64"/>
        <end position="85"/>
    </location>
</feature>
<dbReference type="InterPro" id="IPR044751">
    <property type="entry name" value="Ion_transp-like_CBS"/>
</dbReference>
<proteinExistence type="inferred from homology"/>